<protein>
    <submittedName>
        <fullName evidence="1">Uncharacterized protein</fullName>
    </submittedName>
</protein>
<accession>A0A7S3LRK2</accession>
<proteinExistence type="predicted"/>
<name>A0A7S3LRK2_9STRA</name>
<dbReference type="EMBL" id="HBIN01012284">
    <property type="protein sequence ID" value="CAE0439014.1"/>
    <property type="molecule type" value="Transcribed_RNA"/>
</dbReference>
<dbReference type="AlphaFoldDB" id="A0A7S3LRK2"/>
<sequence>MKVPVGKVFGLIIGTHVAASAGSILYPATYGSNSFVTGKHKDSNSETLLKEKEVPTRTKIYARNVVQMYRGRGEPSSLLLSFTENCHYENCMFSLTGKARLGSLCRLFKSLGPQTLHQRINYCADGRVNVFITQQYTLPLVGVSVIIPSLIELEVNDAGKICKTTDLMWFEEPVAIGSISRRINGTLLSVLY</sequence>
<gene>
    <name evidence="1" type="ORF">ASTO00021_LOCUS9238</name>
</gene>
<organism evidence="1">
    <name type="scientific">Aplanochytrium stocchinoi</name>
    <dbReference type="NCBI Taxonomy" id="215587"/>
    <lineage>
        <taxon>Eukaryota</taxon>
        <taxon>Sar</taxon>
        <taxon>Stramenopiles</taxon>
        <taxon>Bigyra</taxon>
        <taxon>Labyrinthulomycetes</taxon>
        <taxon>Thraustochytrida</taxon>
        <taxon>Thraustochytriidae</taxon>
        <taxon>Aplanochytrium</taxon>
    </lineage>
</organism>
<evidence type="ECO:0000313" key="1">
    <source>
        <dbReference type="EMBL" id="CAE0439014.1"/>
    </source>
</evidence>
<reference evidence="1" key="1">
    <citation type="submission" date="2021-01" db="EMBL/GenBank/DDBJ databases">
        <authorList>
            <person name="Corre E."/>
            <person name="Pelletier E."/>
            <person name="Niang G."/>
            <person name="Scheremetjew M."/>
            <person name="Finn R."/>
            <person name="Kale V."/>
            <person name="Holt S."/>
            <person name="Cochrane G."/>
            <person name="Meng A."/>
            <person name="Brown T."/>
            <person name="Cohen L."/>
        </authorList>
    </citation>
    <scope>NUCLEOTIDE SEQUENCE</scope>
    <source>
        <strain evidence="1">GSBS06</strain>
    </source>
</reference>